<keyword evidence="2" id="KW-1185">Reference proteome</keyword>
<evidence type="ECO:0000313" key="2">
    <source>
        <dbReference type="Proteomes" id="UP001486565"/>
    </source>
</evidence>
<dbReference type="EMBL" id="CP121687">
    <property type="protein sequence ID" value="WZL70539.1"/>
    <property type="molecule type" value="Genomic_DNA"/>
</dbReference>
<dbReference type="PANTHER" id="PTHR35276">
    <property type="entry name" value="S-ADENOSYL-L-METHIONINE-DEPENDENT METHYLTRANSFERASES SUPERFAMILY PROTEIN"/>
    <property type="match status" value="1"/>
</dbReference>
<dbReference type="Gene3D" id="3.40.50.150">
    <property type="entry name" value="Vaccinia Virus protein VP39"/>
    <property type="match status" value="1"/>
</dbReference>
<proteinExistence type="predicted"/>
<dbReference type="RefSeq" id="WP_341877504.1">
    <property type="nucleotide sequence ID" value="NZ_CP121687.1"/>
</dbReference>
<organism evidence="1 2">
    <name type="scientific">Defluviitalea saccharophila</name>
    <dbReference type="NCBI Taxonomy" id="879970"/>
    <lineage>
        <taxon>Bacteria</taxon>
        <taxon>Bacillati</taxon>
        <taxon>Bacillota</taxon>
        <taxon>Clostridia</taxon>
        <taxon>Lachnospirales</taxon>
        <taxon>Defluviitaleaceae</taxon>
        <taxon>Defluviitalea</taxon>
    </lineage>
</organism>
<evidence type="ECO:0000313" key="1">
    <source>
        <dbReference type="EMBL" id="WZL70539.1"/>
    </source>
</evidence>
<reference evidence="1 2" key="1">
    <citation type="submission" date="2023-03" db="EMBL/GenBank/DDBJ databases">
        <title>Novel Species.</title>
        <authorList>
            <person name="Ma S."/>
        </authorList>
    </citation>
    <scope>NUCLEOTIDE SEQUENCE [LARGE SCALE GENOMIC DNA]</scope>
    <source>
        <strain evidence="1 2">LIND6LT2</strain>
    </source>
</reference>
<name>A0ABZ2Y7I1_9FIRM</name>
<dbReference type="GO" id="GO:0008168">
    <property type="term" value="F:methyltransferase activity"/>
    <property type="evidence" value="ECO:0007669"/>
    <property type="project" value="UniProtKB-KW"/>
</dbReference>
<dbReference type="InterPro" id="IPR010719">
    <property type="entry name" value="MnmM_MeTrfase"/>
</dbReference>
<dbReference type="Pfam" id="PF06962">
    <property type="entry name" value="rRNA_methylase"/>
    <property type="match status" value="1"/>
</dbReference>
<protein>
    <submittedName>
        <fullName evidence="1">Class I SAM-dependent methyltransferase</fullName>
    </submittedName>
</protein>
<dbReference type="GO" id="GO:0032259">
    <property type="term" value="P:methylation"/>
    <property type="evidence" value="ECO:0007669"/>
    <property type="project" value="UniProtKB-KW"/>
</dbReference>
<accession>A0ABZ2Y7I1</accession>
<dbReference type="Proteomes" id="UP001486565">
    <property type="component" value="Chromosome"/>
</dbReference>
<dbReference type="CDD" id="cd02440">
    <property type="entry name" value="AdoMet_MTases"/>
    <property type="match status" value="1"/>
</dbReference>
<sequence>MFLNTKLTDMIHEILIPIIKPGDTIVDATVGNGFDSLFLAKAVGPLGKVIGFDIQEQAIDHARQRLESEGLIDRVNLIHDSHSNIDKYISHPIGGAMFNLGYLPGGNEGIITQAKSTLEALEKISCLLSRGGFITIISYWGHSGGSEEKEAVEQFLSELDNKTFITAKFNFLNRSGSPPIVYLVQKL</sequence>
<gene>
    <name evidence="1" type="ORF">QBE51_03145</name>
</gene>
<dbReference type="SUPFAM" id="SSF53335">
    <property type="entry name" value="S-adenosyl-L-methionine-dependent methyltransferases"/>
    <property type="match status" value="1"/>
</dbReference>
<dbReference type="PANTHER" id="PTHR35276:SF1">
    <property type="entry name" value="TRNA (MNM(5)S(2)U34)-METHYLTRANSFERASE, CHLOROPLASTIC"/>
    <property type="match status" value="1"/>
</dbReference>
<keyword evidence="1" id="KW-0808">Transferase</keyword>
<dbReference type="InterPro" id="IPR029063">
    <property type="entry name" value="SAM-dependent_MTases_sf"/>
</dbReference>
<keyword evidence="1" id="KW-0489">Methyltransferase</keyword>